<sequence length="156" mass="17481">MTHQAIHPTGVTELAPDLSGRISSFASIQRESFCVEQKPANNVRVKLWDEDDGLDPDDELDAGYTNGNGEFSLSGGTAELTPIDPVLKVYHDCDDAVKPGSRKVKFYLPKSYITEGRIAKKTFDIGVLNLETIFPGEERELVVSRRRRDFDFLFDD</sequence>
<dbReference type="PANTHER" id="PTHR21700">
    <property type="entry name" value="TRANSTHYRETIN-LIKE FAMILY PROTEIN-RELATED"/>
    <property type="match status" value="1"/>
</dbReference>
<comment type="similarity">
    <text evidence="2">Belongs to the nematode transthyretin-like family.</text>
</comment>
<accession>A0AAD5MPM7</accession>
<dbReference type="InterPro" id="IPR038479">
    <property type="entry name" value="Transthyretin-like_sf"/>
</dbReference>
<proteinExistence type="inferred from homology"/>
<protein>
    <submittedName>
        <fullName evidence="5">Transthyretin-like protein 46</fullName>
    </submittedName>
</protein>
<comment type="caution">
    <text evidence="5">The sequence shown here is derived from an EMBL/GenBank/DDBJ whole genome shotgun (WGS) entry which is preliminary data.</text>
</comment>
<dbReference type="AlphaFoldDB" id="A0AAD5MPM7"/>
<reference evidence="5" key="1">
    <citation type="submission" date="2021-06" db="EMBL/GenBank/DDBJ databases">
        <title>Parelaphostrongylus tenuis whole genome reference sequence.</title>
        <authorList>
            <person name="Garwood T.J."/>
            <person name="Larsen P.A."/>
            <person name="Fountain-Jones N.M."/>
            <person name="Garbe J.R."/>
            <person name="Macchietto M.G."/>
            <person name="Kania S.A."/>
            <person name="Gerhold R.W."/>
            <person name="Richards J.E."/>
            <person name="Wolf T.M."/>
        </authorList>
    </citation>
    <scope>NUCLEOTIDE SEQUENCE</scope>
    <source>
        <strain evidence="5">MNPRO001-30</strain>
        <tissue evidence="5">Meninges</tissue>
    </source>
</reference>
<dbReference type="PANTHER" id="PTHR21700:SF118">
    <property type="entry name" value="TRANSTHYRETIN-LIKE FAMILY PROTEIN"/>
    <property type="match status" value="1"/>
</dbReference>
<evidence type="ECO:0000256" key="2">
    <source>
        <dbReference type="ARBA" id="ARBA00010112"/>
    </source>
</evidence>
<dbReference type="Gene3D" id="2.60.40.3330">
    <property type="match status" value="1"/>
</dbReference>
<dbReference type="GO" id="GO:0005576">
    <property type="term" value="C:extracellular region"/>
    <property type="evidence" value="ECO:0007669"/>
    <property type="project" value="UniProtKB-SubCell"/>
</dbReference>
<dbReference type="EMBL" id="JAHQIW010003890">
    <property type="protein sequence ID" value="KAJ1360518.1"/>
    <property type="molecule type" value="Genomic_DNA"/>
</dbReference>
<organism evidence="5 6">
    <name type="scientific">Parelaphostrongylus tenuis</name>
    <name type="common">Meningeal worm</name>
    <dbReference type="NCBI Taxonomy" id="148309"/>
    <lineage>
        <taxon>Eukaryota</taxon>
        <taxon>Metazoa</taxon>
        <taxon>Ecdysozoa</taxon>
        <taxon>Nematoda</taxon>
        <taxon>Chromadorea</taxon>
        <taxon>Rhabditida</taxon>
        <taxon>Rhabditina</taxon>
        <taxon>Rhabditomorpha</taxon>
        <taxon>Strongyloidea</taxon>
        <taxon>Metastrongylidae</taxon>
        <taxon>Parelaphostrongylus</taxon>
    </lineage>
</organism>
<evidence type="ECO:0000256" key="1">
    <source>
        <dbReference type="ARBA" id="ARBA00004613"/>
    </source>
</evidence>
<evidence type="ECO:0000256" key="4">
    <source>
        <dbReference type="ARBA" id="ARBA00022729"/>
    </source>
</evidence>
<dbReference type="GO" id="GO:0009986">
    <property type="term" value="C:cell surface"/>
    <property type="evidence" value="ECO:0007669"/>
    <property type="project" value="InterPro"/>
</dbReference>
<dbReference type="Pfam" id="PF01060">
    <property type="entry name" value="TTR-52"/>
    <property type="match status" value="1"/>
</dbReference>
<keyword evidence="6" id="KW-1185">Reference proteome</keyword>
<keyword evidence="4" id="KW-0732">Signal</keyword>
<evidence type="ECO:0000256" key="3">
    <source>
        <dbReference type="ARBA" id="ARBA00022525"/>
    </source>
</evidence>
<keyword evidence="3" id="KW-0964">Secreted</keyword>
<dbReference type="InterPro" id="IPR001534">
    <property type="entry name" value="Transthyretin-like"/>
</dbReference>
<comment type="subcellular location">
    <subcellularLocation>
        <location evidence="1">Secreted</location>
    </subcellularLocation>
</comment>
<evidence type="ECO:0000313" key="5">
    <source>
        <dbReference type="EMBL" id="KAJ1360518.1"/>
    </source>
</evidence>
<name>A0AAD5MPM7_PARTN</name>
<dbReference type="Proteomes" id="UP001196413">
    <property type="component" value="Unassembled WGS sequence"/>
</dbReference>
<evidence type="ECO:0000313" key="6">
    <source>
        <dbReference type="Proteomes" id="UP001196413"/>
    </source>
</evidence>
<gene>
    <name evidence="5" type="primary">TTR46_6</name>
    <name evidence="5" type="ORF">KIN20_019510</name>
</gene>